<dbReference type="GO" id="GO:0005739">
    <property type="term" value="C:mitochondrion"/>
    <property type="evidence" value="ECO:0007669"/>
    <property type="project" value="TreeGrafter"/>
</dbReference>
<dbReference type="Pfam" id="PF07978">
    <property type="entry name" value="NIPSNAP"/>
    <property type="match status" value="2"/>
</dbReference>
<feature type="domain" description="NIPSNAP" evidence="2">
    <location>
        <begin position="48"/>
        <end position="145"/>
    </location>
</feature>
<dbReference type="PANTHER" id="PTHR21017">
    <property type="entry name" value="NIPSNAP-RELATED"/>
    <property type="match status" value="1"/>
</dbReference>
<proteinExistence type="inferred from homology"/>
<accession>K7FJZ6</accession>
<dbReference type="FunFam" id="3.30.70.100:FF:000019">
    <property type="entry name" value="Protein NipSnap homolog 3A"/>
    <property type="match status" value="1"/>
</dbReference>
<dbReference type="eggNOG" id="KOG2883">
    <property type="taxonomic scope" value="Eukaryota"/>
</dbReference>
<protein>
    <submittedName>
        <fullName evidence="3">Protein NipSnap homolog 3A</fullName>
    </submittedName>
</protein>
<dbReference type="Gene3D" id="3.30.70.100">
    <property type="match status" value="2"/>
</dbReference>
<organism evidence="3 4">
    <name type="scientific">Pelodiscus sinensis</name>
    <name type="common">Chinese softshell turtle</name>
    <name type="synonym">Trionyx sinensis</name>
    <dbReference type="NCBI Taxonomy" id="13735"/>
    <lineage>
        <taxon>Eukaryota</taxon>
        <taxon>Metazoa</taxon>
        <taxon>Chordata</taxon>
        <taxon>Craniata</taxon>
        <taxon>Vertebrata</taxon>
        <taxon>Euteleostomi</taxon>
        <taxon>Archelosauria</taxon>
        <taxon>Testudinata</taxon>
        <taxon>Testudines</taxon>
        <taxon>Cryptodira</taxon>
        <taxon>Trionychia</taxon>
        <taxon>Trionychidae</taxon>
        <taxon>Pelodiscus</taxon>
    </lineage>
</organism>
<dbReference type="GeneTree" id="ENSGT00950000183018"/>
<reference evidence="4" key="1">
    <citation type="submission" date="2011-10" db="EMBL/GenBank/DDBJ databases">
        <authorList>
            <consortium name="Soft-shell Turtle Genome Consortium"/>
        </authorList>
    </citation>
    <scope>NUCLEOTIDE SEQUENCE [LARGE SCALE GENOMIC DNA]</scope>
    <source>
        <strain evidence="4">Daiwa-1</strain>
    </source>
</reference>
<reference evidence="3" key="4">
    <citation type="submission" date="2025-09" db="UniProtKB">
        <authorList>
            <consortium name="Ensembl"/>
        </authorList>
    </citation>
    <scope>IDENTIFICATION</scope>
</reference>
<dbReference type="OMA" id="WYESADH"/>
<dbReference type="AlphaFoldDB" id="K7FJZ6"/>
<feature type="domain" description="NIPSNAP" evidence="2">
    <location>
        <begin position="157"/>
        <end position="256"/>
    </location>
</feature>
<dbReference type="FunFam" id="3.30.70.100:FF:000017">
    <property type="entry name" value="Protein NipSnap homolog 3A"/>
    <property type="match status" value="1"/>
</dbReference>
<name>K7FJZ6_PELSI</name>
<keyword evidence="4" id="KW-1185">Reference proteome</keyword>
<dbReference type="EMBL" id="AGCU01006470">
    <property type="status" value="NOT_ANNOTATED_CDS"/>
    <property type="molecule type" value="Genomic_DNA"/>
</dbReference>
<dbReference type="SUPFAM" id="SSF54909">
    <property type="entry name" value="Dimeric alpha+beta barrel"/>
    <property type="match status" value="2"/>
</dbReference>
<dbReference type="HOGENOM" id="CLU_085919_0_1_1"/>
<dbReference type="InterPro" id="IPR012577">
    <property type="entry name" value="NIPSNAP"/>
</dbReference>
<reference evidence="3" key="3">
    <citation type="submission" date="2025-08" db="UniProtKB">
        <authorList>
            <consortium name="Ensembl"/>
        </authorList>
    </citation>
    <scope>IDENTIFICATION</scope>
</reference>
<comment type="similarity">
    <text evidence="1">Belongs to the NipSnap family.</text>
</comment>
<dbReference type="Proteomes" id="UP000007267">
    <property type="component" value="Unassembled WGS sequence"/>
</dbReference>
<dbReference type="Ensembl" id="ENSPSIT00000008399.1">
    <property type="protein sequence ID" value="ENSPSIP00000008356.1"/>
    <property type="gene ID" value="ENSPSIG00000007640.1"/>
</dbReference>
<evidence type="ECO:0000313" key="3">
    <source>
        <dbReference type="Ensembl" id="ENSPSIP00000008356.1"/>
    </source>
</evidence>
<dbReference type="PANTHER" id="PTHR21017:SF19">
    <property type="entry name" value="PROTEIN NIPSNAP HOMOLOG 3B"/>
    <property type="match status" value="1"/>
</dbReference>
<evidence type="ECO:0000313" key="4">
    <source>
        <dbReference type="Proteomes" id="UP000007267"/>
    </source>
</evidence>
<dbReference type="STRING" id="13735.ENSPSIP00000008356"/>
<sequence>MRPARCRAQPVCLGACRRGYYPFPAGTDMCQVHASFATGPRQNDGTFYEIRTYDVKPSKMKEFVELVNKHIHLRAAHSEMFGFWTVEFGGMNKAIHIWKFDNFAQRAEVRKAVANDKEWQEKFISPVLPLLKKQKNEIVYLVPWCEIGKPSKEGGVYEMVTFQMKPGGPVLWGQSFRAAISAHLNTGYTKLIGVFHTEYGLLNRVHVLWWNENPDSRAAGRHYAHEDARVVAAVRESVRFLESQKNMLLIPLSCSPLK</sequence>
<evidence type="ECO:0000259" key="2">
    <source>
        <dbReference type="Pfam" id="PF07978"/>
    </source>
</evidence>
<dbReference type="InterPro" id="IPR011008">
    <property type="entry name" value="Dimeric_a/b-barrel"/>
</dbReference>
<reference evidence="4" key="2">
    <citation type="journal article" date="2013" name="Nat. Genet.">
        <title>The draft genomes of soft-shell turtle and green sea turtle yield insights into the development and evolution of the turtle-specific body plan.</title>
        <authorList>
            <person name="Wang Z."/>
            <person name="Pascual-Anaya J."/>
            <person name="Zadissa A."/>
            <person name="Li W."/>
            <person name="Niimura Y."/>
            <person name="Huang Z."/>
            <person name="Li C."/>
            <person name="White S."/>
            <person name="Xiong Z."/>
            <person name="Fang D."/>
            <person name="Wang B."/>
            <person name="Ming Y."/>
            <person name="Chen Y."/>
            <person name="Zheng Y."/>
            <person name="Kuraku S."/>
            <person name="Pignatelli M."/>
            <person name="Herrero J."/>
            <person name="Beal K."/>
            <person name="Nozawa M."/>
            <person name="Li Q."/>
            <person name="Wang J."/>
            <person name="Zhang H."/>
            <person name="Yu L."/>
            <person name="Shigenobu S."/>
            <person name="Wang J."/>
            <person name="Liu J."/>
            <person name="Flicek P."/>
            <person name="Searle S."/>
            <person name="Wang J."/>
            <person name="Kuratani S."/>
            <person name="Yin Y."/>
            <person name="Aken B."/>
            <person name="Zhang G."/>
            <person name="Irie N."/>
        </authorList>
    </citation>
    <scope>NUCLEOTIDE SEQUENCE [LARGE SCALE GENOMIC DNA]</scope>
    <source>
        <strain evidence="4">Daiwa-1</strain>
    </source>
</reference>
<dbReference type="GO" id="GO:0000423">
    <property type="term" value="P:mitophagy"/>
    <property type="evidence" value="ECO:0007669"/>
    <property type="project" value="UniProtKB-ARBA"/>
</dbReference>
<evidence type="ECO:0000256" key="1">
    <source>
        <dbReference type="ARBA" id="ARBA00005291"/>
    </source>
</evidence>
<dbReference type="InterPro" id="IPR051557">
    <property type="entry name" value="NipSnap_domain"/>
</dbReference>